<evidence type="ECO:0000256" key="1">
    <source>
        <dbReference type="SAM" id="SignalP"/>
    </source>
</evidence>
<dbReference type="HOGENOM" id="CLU_1651657_0_0_1"/>
<dbReference type="OrthoDB" id="9997739at2759"/>
<name>F0UVN8_AJEC8</name>
<gene>
    <name evidence="2" type="ORF">HCEG_09180</name>
</gene>
<organism evidence="3">
    <name type="scientific">Ajellomyces capsulatus (strain H88)</name>
    <name type="common">Darling's disease fungus</name>
    <name type="synonym">Histoplasma capsulatum</name>
    <dbReference type="NCBI Taxonomy" id="544711"/>
    <lineage>
        <taxon>Eukaryota</taxon>
        <taxon>Fungi</taxon>
        <taxon>Dikarya</taxon>
        <taxon>Ascomycota</taxon>
        <taxon>Pezizomycotina</taxon>
        <taxon>Eurotiomycetes</taxon>
        <taxon>Eurotiomycetidae</taxon>
        <taxon>Onygenales</taxon>
        <taxon>Ajellomycetaceae</taxon>
        <taxon>Histoplasma</taxon>
    </lineage>
</organism>
<dbReference type="EMBL" id="DS990644">
    <property type="protein sequence ID" value="EGC49965.1"/>
    <property type="molecule type" value="Genomic_DNA"/>
</dbReference>
<reference evidence="3" key="1">
    <citation type="submission" date="2008-07" db="EMBL/GenBank/DDBJ databases">
        <title>Annotation of Ajellomyces capsulatus strain H88.</title>
        <authorList>
            <person name="Champion M."/>
            <person name="Cuomo C."/>
            <person name="Ma L.-J."/>
            <person name="Henn M.R."/>
            <person name="Sil A."/>
            <person name="Goldman B."/>
            <person name="Young S.K."/>
            <person name="Kodira C.D."/>
            <person name="Zeng Q."/>
            <person name="Koehrsen M."/>
            <person name="Alvarado L."/>
            <person name="Berlin A."/>
            <person name="Borenstein D."/>
            <person name="Chen Z."/>
            <person name="Engels R."/>
            <person name="Freedman E."/>
            <person name="Gellesch M."/>
            <person name="Goldberg J."/>
            <person name="Griggs A."/>
            <person name="Gujja S."/>
            <person name="Heiman D."/>
            <person name="Hepburn T."/>
            <person name="Howarth C."/>
            <person name="Jen D."/>
            <person name="Larson L."/>
            <person name="Lewis B."/>
            <person name="Mehta T."/>
            <person name="Park D."/>
            <person name="Pearson M."/>
            <person name="Roberts A."/>
            <person name="Saif S."/>
            <person name="Shea T."/>
            <person name="Shenoy N."/>
            <person name="Sisk P."/>
            <person name="Stolte C."/>
            <person name="Sykes S."/>
            <person name="Walk T."/>
            <person name="White J."/>
            <person name="Yandava C."/>
            <person name="Klein B."/>
            <person name="McEwen J.G."/>
            <person name="Puccia R."/>
            <person name="Goldman G.H."/>
            <person name="Felipe M.S."/>
            <person name="Nino-Vega G."/>
            <person name="San-Blas G."/>
            <person name="Taylor J."/>
            <person name="Mendoza L."/>
            <person name="Galagan J."/>
            <person name="Nusbaum C."/>
            <person name="Birren B."/>
        </authorList>
    </citation>
    <scope>NUCLEOTIDE SEQUENCE [LARGE SCALE GENOMIC DNA]</scope>
    <source>
        <strain evidence="3">H88</strain>
    </source>
</reference>
<evidence type="ECO:0000313" key="3">
    <source>
        <dbReference type="Proteomes" id="UP000008142"/>
    </source>
</evidence>
<sequence length="160" mass="18047">MGWLAGFLLTVLNISMLRIHETVFSALRLWVIIVPDGGASSGGRHCWCQYEGMAKTGGADWSGVDVDTFSRLCEYALFTKLHNPPSFRLVNCESPSTKATEIAKTKQNKTNKTKLYSLRCYQKRFKGKKGREPERIQCTVQHSPHIPQLASLTLEYKKVP</sequence>
<evidence type="ECO:0000313" key="2">
    <source>
        <dbReference type="EMBL" id="EGC49965.1"/>
    </source>
</evidence>
<feature type="signal peptide" evidence="1">
    <location>
        <begin position="1"/>
        <end position="19"/>
    </location>
</feature>
<protein>
    <submittedName>
        <fullName evidence="2">Predicted protein</fullName>
    </submittedName>
</protein>
<proteinExistence type="predicted"/>
<dbReference type="Proteomes" id="UP000008142">
    <property type="component" value="Unassembled WGS sequence"/>
</dbReference>
<dbReference type="AlphaFoldDB" id="F0UVN8"/>
<accession>F0UVN8</accession>
<feature type="chain" id="PRO_5003260417" evidence="1">
    <location>
        <begin position="20"/>
        <end position="160"/>
    </location>
</feature>
<keyword evidence="1" id="KW-0732">Signal</keyword>